<dbReference type="EMBL" id="JAMXHT010000001">
    <property type="protein sequence ID" value="MCO5396690.1"/>
    <property type="molecule type" value="Genomic_DNA"/>
</dbReference>
<dbReference type="SMART" id="SM00893">
    <property type="entry name" value="ETF"/>
    <property type="match status" value="1"/>
</dbReference>
<dbReference type="InterPro" id="IPR029035">
    <property type="entry name" value="DHS-like_NAD/FAD-binding_dom"/>
</dbReference>
<dbReference type="RefSeq" id="WP_252675672.1">
    <property type="nucleotide sequence ID" value="NZ_JAMXHT010000001.1"/>
</dbReference>
<dbReference type="PANTHER" id="PTHR43153:SF1">
    <property type="entry name" value="ELECTRON TRANSFER FLAVOPROTEIN SUBUNIT ALPHA, MITOCHONDRIAL"/>
    <property type="match status" value="1"/>
</dbReference>
<feature type="domain" description="Electron transfer flavoprotein alpha/beta-subunit N-terminal" evidence="3">
    <location>
        <begin position="4"/>
        <end position="195"/>
    </location>
</feature>
<dbReference type="InterPro" id="IPR014731">
    <property type="entry name" value="ETF_asu_C"/>
</dbReference>
<proteinExistence type="inferred from homology"/>
<name>A0ABT1AE67_9RALS</name>
<reference evidence="4" key="2">
    <citation type="journal article" date="2023" name="Front. Microbiol.">
        <title>Ralstonia chuxiongensis sp. nov., Ralstonia mojiangensis sp. nov., and Ralstonia soli sp. nov., isolated from tobacco fields, are three novel species in the family Burkholderiaceae.</title>
        <authorList>
            <person name="Lu C.H."/>
            <person name="Zhang Y.Y."/>
            <person name="Jiang N."/>
            <person name="Chen W."/>
            <person name="Shao X."/>
            <person name="Zhao Z.M."/>
            <person name="Lu W.L."/>
            <person name="Hu X."/>
            <person name="Xi Y.X."/>
            <person name="Zou S.Y."/>
            <person name="Wei Q.J."/>
            <person name="Lin Z.L."/>
            <person name="Gong L."/>
            <person name="Gai X.T."/>
            <person name="Zhang L.Q."/>
            <person name="Li J.Y."/>
            <person name="Jin Y."/>
            <person name="Xia Z.Y."/>
        </authorList>
    </citation>
    <scope>NUCLEOTIDE SEQUENCE</scope>
    <source>
        <strain evidence="4">21MJYT02-11</strain>
    </source>
</reference>
<dbReference type="SUPFAM" id="SSF52402">
    <property type="entry name" value="Adenine nucleotide alpha hydrolases-like"/>
    <property type="match status" value="1"/>
</dbReference>
<evidence type="ECO:0000313" key="4">
    <source>
        <dbReference type="EMBL" id="MCO5396690.1"/>
    </source>
</evidence>
<reference evidence="4" key="1">
    <citation type="submission" date="2022-06" db="EMBL/GenBank/DDBJ databases">
        <authorList>
            <person name="Lu C.-H."/>
        </authorList>
    </citation>
    <scope>NUCLEOTIDE SEQUENCE</scope>
    <source>
        <strain evidence="4">21MJYT02-11</strain>
    </source>
</reference>
<sequence length="327" mass="33747">MAGVLFFGCTANGALLPGTQEVAAAALQLAQTLGTSVAAAILGSDIEKAASTLGEMAGTDVYYVDDVRLKPYLGDAYIASAQSIIDAASPDFILFQQTSETNEWVPRLAARLDAALVTSCNSIVVGDGGPIATKPVSGGAANAEYVFNRPLRMAILAPGSYEPCEQQGGAGTLHRIAAPEINTRVEVLEEIPDPVGAGPQLKTARVVVSGGLGIGSKENWKLIDDAAAALGAGVGGSRAVVELGWIPPSKQVGFSGVKIRPEVYFAVGISGAVHHLAGISGAKTVVAINNDPEANIYRVARFGVVGDVKDVLPAFVERVKELRSQNV</sequence>
<dbReference type="Proteomes" id="UP001162811">
    <property type="component" value="Unassembled WGS sequence"/>
</dbReference>
<evidence type="ECO:0000259" key="3">
    <source>
        <dbReference type="SMART" id="SM00893"/>
    </source>
</evidence>
<gene>
    <name evidence="4" type="ORF">NG900_00595</name>
</gene>
<evidence type="ECO:0000256" key="2">
    <source>
        <dbReference type="ARBA" id="ARBA00022982"/>
    </source>
</evidence>
<dbReference type="Pfam" id="PF01012">
    <property type="entry name" value="ETF"/>
    <property type="match status" value="1"/>
</dbReference>
<dbReference type="Gene3D" id="3.40.50.620">
    <property type="entry name" value="HUPs"/>
    <property type="match status" value="1"/>
</dbReference>
<accession>A0ABT1AE67</accession>
<protein>
    <submittedName>
        <fullName evidence="4">Electron transfer flavoprotein subunit alpha/FixB family protein</fullName>
    </submittedName>
</protein>
<keyword evidence="2" id="KW-0249">Electron transport</keyword>
<dbReference type="Gene3D" id="3.40.50.1220">
    <property type="entry name" value="TPP-binding domain"/>
    <property type="match status" value="1"/>
</dbReference>
<evidence type="ECO:0000256" key="1">
    <source>
        <dbReference type="ARBA" id="ARBA00005817"/>
    </source>
</evidence>
<comment type="similarity">
    <text evidence="1">Belongs to the ETF alpha-subunit/FixB family.</text>
</comment>
<dbReference type="PIRSF" id="PIRSF000089">
    <property type="entry name" value="Electra_flavoP_a"/>
    <property type="match status" value="1"/>
</dbReference>
<dbReference type="SUPFAM" id="SSF52467">
    <property type="entry name" value="DHS-like NAD/FAD-binding domain"/>
    <property type="match status" value="1"/>
</dbReference>
<dbReference type="Pfam" id="PF00766">
    <property type="entry name" value="ETF_alpha"/>
    <property type="match status" value="1"/>
</dbReference>
<evidence type="ECO:0000313" key="5">
    <source>
        <dbReference type="Proteomes" id="UP001162811"/>
    </source>
</evidence>
<keyword evidence="5" id="KW-1185">Reference proteome</keyword>
<dbReference type="PANTHER" id="PTHR43153">
    <property type="entry name" value="ELECTRON TRANSFER FLAVOPROTEIN ALPHA"/>
    <property type="match status" value="1"/>
</dbReference>
<organism evidence="4 5">
    <name type="scientific">Ralstonia soli</name>
    <dbReference type="NCBI Taxonomy" id="2953896"/>
    <lineage>
        <taxon>Bacteria</taxon>
        <taxon>Pseudomonadati</taxon>
        <taxon>Pseudomonadota</taxon>
        <taxon>Betaproteobacteria</taxon>
        <taxon>Burkholderiales</taxon>
        <taxon>Burkholderiaceae</taxon>
        <taxon>Ralstonia</taxon>
    </lineage>
</organism>
<dbReference type="InterPro" id="IPR014729">
    <property type="entry name" value="Rossmann-like_a/b/a_fold"/>
</dbReference>
<keyword evidence="2" id="KW-0813">Transport</keyword>
<comment type="caution">
    <text evidence="4">The sequence shown here is derived from an EMBL/GenBank/DDBJ whole genome shotgun (WGS) entry which is preliminary data.</text>
</comment>
<dbReference type="InterPro" id="IPR014730">
    <property type="entry name" value="ETF_a/b_N"/>
</dbReference>
<dbReference type="InterPro" id="IPR001308">
    <property type="entry name" value="ETF_a/FixB"/>
</dbReference>